<dbReference type="InterPro" id="IPR006584">
    <property type="entry name" value="Cellulose-bd_IV"/>
</dbReference>
<dbReference type="SUPFAM" id="SSF63829">
    <property type="entry name" value="Calcium-dependent phosphotriesterase"/>
    <property type="match status" value="1"/>
</dbReference>
<dbReference type="Proteomes" id="UP001595847">
    <property type="component" value="Unassembled WGS sequence"/>
</dbReference>
<dbReference type="InterPro" id="IPR029062">
    <property type="entry name" value="Class_I_gatase-like"/>
</dbReference>
<dbReference type="InterPro" id="IPR054470">
    <property type="entry name" value="FIMAH_dom"/>
</dbReference>
<dbReference type="InterPro" id="IPR008979">
    <property type="entry name" value="Galactose-bd-like_sf"/>
</dbReference>
<dbReference type="Pfam" id="PF07995">
    <property type="entry name" value="GSDH"/>
    <property type="match status" value="1"/>
</dbReference>
<dbReference type="RefSeq" id="WP_378529563.1">
    <property type="nucleotide sequence ID" value="NZ_JBHSBH010000003.1"/>
</dbReference>
<dbReference type="SUPFAM" id="SSF49785">
    <property type="entry name" value="Galactose-binding domain-like"/>
    <property type="match status" value="1"/>
</dbReference>
<evidence type="ECO:0000256" key="2">
    <source>
        <dbReference type="SAM" id="SignalP"/>
    </source>
</evidence>
<dbReference type="PROSITE" id="PS51175">
    <property type="entry name" value="CBM6"/>
    <property type="match status" value="1"/>
</dbReference>
<feature type="domain" description="PKD" evidence="3">
    <location>
        <begin position="728"/>
        <end position="810"/>
    </location>
</feature>
<evidence type="ECO:0000256" key="1">
    <source>
        <dbReference type="ARBA" id="ARBA00022729"/>
    </source>
</evidence>
<dbReference type="Pfam" id="PF18911">
    <property type="entry name" value="PKD_4"/>
    <property type="match status" value="1"/>
</dbReference>
<dbReference type="InterPro" id="IPR000601">
    <property type="entry name" value="PKD_dom"/>
</dbReference>
<dbReference type="CDD" id="cd00146">
    <property type="entry name" value="PKD"/>
    <property type="match status" value="1"/>
</dbReference>
<organism evidence="5 6">
    <name type="scientific">Nocardiopsis sediminis</name>
    <dbReference type="NCBI Taxonomy" id="1778267"/>
    <lineage>
        <taxon>Bacteria</taxon>
        <taxon>Bacillati</taxon>
        <taxon>Actinomycetota</taxon>
        <taxon>Actinomycetes</taxon>
        <taxon>Streptosporangiales</taxon>
        <taxon>Nocardiopsidaceae</taxon>
        <taxon>Nocardiopsis</taxon>
    </lineage>
</organism>
<keyword evidence="6" id="KW-1185">Reference proteome</keyword>
<proteinExistence type="predicted"/>
<dbReference type="InterPro" id="IPR029010">
    <property type="entry name" value="ThuA-like"/>
</dbReference>
<reference evidence="6" key="1">
    <citation type="journal article" date="2019" name="Int. J. Syst. Evol. Microbiol.">
        <title>The Global Catalogue of Microorganisms (GCM) 10K type strain sequencing project: providing services to taxonomists for standard genome sequencing and annotation.</title>
        <authorList>
            <consortium name="The Broad Institute Genomics Platform"/>
            <consortium name="The Broad Institute Genome Sequencing Center for Infectious Disease"/>
            <person name="Wu L."/>
            <person name="Ma J."/>
        </authorList>
    </citation>
    <scope>NUCLEOTIDE SEQUENCE [LARGE SCALE GENOMIC DNA]</scope>
    <source>
        <strain evidence="6">TBRC 1826</strain>
    </source>
</reference>
<comment type="caution">
    <text evidence="5">The sequence shown here is derived from an EMBL/GenBank/DDBJ whole genome shotgun (WGS) entry which is preliminary data.</text>
</comment>
<gene>
    <name evidence="5" type="ORF">ACFOVU_02215</name>
</gene>
<dbReference type="Gene3D" id="2.60.120.260">
    <property type="entry name" value="Galactose-binding domain-like"/>
    <property type="match status" value="1"/>
</dbReference>
<dbReference type="InterPro" id="IPR011041">
    <property type="entry name" value="Quinoprot_gluc/sorb_DH_b-prop"/>
</dbReference>
<name>A0ABV8FJ57_9ACTN</name>
<dbReference type="SUPFAM" id="SSF50952">
    <property type="entry name" value="Soluble quinoprotein glucose dehydrogenase"/>
    <property type="match status" value="1"/>
</dbReference>
<protein>
    <submittedName>
        <fullName evidence="5">ThuA domain-containing protein</fullName>
    </submittedName>
</protein>
<dbReference type="InterPro" id="IPR013783">
    <property type="entry name" value="Ig-like_fold"/>
</dbReference>
<dbReference type="Pfam" id="PF06283">
    <property type="entry name" value="ThuA"/>
    <property type="match status" value="1"/>
</dbReference>
<dbReference type="Gene3D" id="2.120.10.30">
    <property type="entry name" value="TolB, C-terminal domain"/>
    <property type="match status" value="1"/>
</dbReference>
<dbReference type="NCBIfam" id="NF047446">
    <property type="entry name" value="barrel_OmpL47"/>
    <property type="match status" value="1"/>
</dbReference>
<keyword evidence="1 2" id="KW-0732">Signal</keyword>
<accession>A0ABV8FJ57</accession>
<dbReference type="Gene3D" id="3.40.50.880">
    <property type="match status" value="1"/>
</dbReference>
<evidence type="ECO:0000313" key="5">
    <source>
        <dbReference type="EMBL" id="MFC3994711.1"/>
    </source>
</evidence>
<dbReference type="InterPro" id="IPR011042">
    <property type="entry name" value="6-blade_b-propeller_TolB-like"/>
</dbReference>
<dbReference type="Pfam" id="PF22888">
    <property type="entry name" value="FIMAH"/>
    <property type="match status" value="1"/>
</dbReference>
<dbReference type="Pfam" id="PF17957">
    <property type="entry name" value="Big_7"/>
    <property type="match status" value="1"/>
</dbReference>
<dbReference type="InterPro" id="IPR012938">
    <property type="entry name" value="Glc/Sorbosone_DH"/>
</dbReference>
<dbReference type="SUPFAM" id="SSF49299">
    <property type="entry name" value="PKD domain"/>
    <property type="match status" value="1"/>
</dbReference>
<dbReference type="SUPFAM" id="SSF52317">
    <property type="entry name" value="Class I glutamine amidotransferase-like"/>
    <property type="match status" value="1"/>
</dbReference>
<feature type="domain" description="CBM6" evidence="4">
    <location>
        <begin position="929"/>
        <end position="1054"/>
    </location>
</feature>
<dbReference type="InterPro" id="IPR035986">
    <property type="entry name" value="PKD_dom_sf"/>
</dbReference>
<dbReference type="InterPro" id="IPR022409">
    <property type="entry name" value="PKD/Chitinase_dom"/>
</dbReference>
<feature type="signal peptide" evidence="2">
    <location>
        <begin position="1"/>
        <end position="31"/>
    </location>
</feature>
<dbReference type="Pfam" id="PF03422">
    <property type="entry name" value="CBM_6"/>
    <property type="match status" value="1"/>
</dbReference>
<dbReference type="CDD" id="cd04084">
    <property type="entry name" value="CBM6_xylanase-like"/>
    <property type="match status" value="1"/>
</dbReference>
<evidence type="ECO:0000259" key="3">
    <source>
        <dbReference type="PROSITE" id="PS50093"/>
    </source>
</evidence>
<dbReference type="Gene3D" id="2.60.120.200">
    <property type="match status" value="1"/>
</dbReference>
<sequence length="1595" mass="168743">MSARLRRLRSLGAVLISCLLLFALAPAVANADTGDEPEFRALLFTKTAGYRHESIPAGIALFERLAADNNFAIEHTEDSAVFNDADLATYDVVIMFQTSGMVWEDDAQRQAIQDYVEGGGGIAAVHNATDMGIENDFPWWDDLVNAGAHMPTHSPGVLPGTAKVADRVHPSTQGLPAVWEREEEWYNFDVNVRGDVQVLVTADESTYDPGPDAMGHDHPISWCRDVDGAPIWATSMGHPTAAYSEPEFIDHLLGGVRSAAGVVEADCGGTVWDNYEKVSLDTETYDPMGLAVADDGRVVYVQRQGQVRVFDPATNLSTTIGTLDVYTGGEDGLVGVALDPGFAENGHLYLYYAPASGDDTDPANMVNRVSRFTVTDDGTRLDPESESVLLEIPALRVNEPGHTGGDLEFGPDGDLYIGVGDDTNPFASDGYSPIDERPGREPWDAQRTSANTADLRGKVLRITPQDDGTYTVPEGNLFNGGAWDHLFPGGTYDPELARPEIYAMGFRNPFRFTVDPVSGDLLVADYGPDANAGDPERGPEGLVEWASVSEPGNFGWPYCHGPNLPYRDYDFATGTSGDAFDCEAPVNESPNNTGLTELPPSVPPGFHYGYGPSEDWPELGEGPAAPMAGPVYRYDPDLESNRKFPAYLDGKNLFYEWGRNYIKEVGLDDEGGVLDVTAFLPDMEFDQPMDMEFGPDGALYLLEWGAGFGTGGDSGLYRIDYTGGVKYPVAVASADPDSGGAPLEVRFSSEGSHHPDPGETIALSWDFGDGSTSTEANPVHTYTEAGNYTAQLTATDSAGLTSTANVAVSVGNTRPEVEISLPPDGGLFEFGDDVEAEVTVTDAEDGSTEDGGIDCADVTITASLGHDEHAHLVDQFTGCEATVPTLADDGHGAEANLYYVIAAEYTDSGGADGAVAPLTGRAEALLQPKRKQAEHYTAAEGVSTAPTTDIEGGGVHLTGIDDGDHVAYAPMSLSGIDDLTFRVASGGTGGSIEVRADAPDGELLGTAEVAPTGGWQTWDDVTVDVTDPGRTVDLYLVFNGAGADLFTLNFIEFGGRGVAVDSRPRVTLTSPENGTAYDSGATVELSAEATDELHDIEKVEFLSGSTVIGEDTEAPYELEWAAPDGRHEIRARATSDTGATRDSRRAGIVVGGDAVRPPWTTHATGEAEFAQYGDDAWTIEADGADMWQATDEYGAVFQPDAAGEAFTATVRVDALDAAHPRAKAGIVVREDMTLPGQSPGYVAVTTTGGDGPEMLWDADGDGQLESSQFGAADAGRPLWLRLERDGETFTGSYSTDGEEFTEVEQATVAAAPAQLDIGMAATAHSTEETARAEFSGFRLDSGPEGEVPAVTATTDPGEPDGAEGWYTSPVTVTLAADDPEAGIEYRLDDGEWTGYDAPVTVDQDGEHTVEYRAGNDAGTSETGSLELRVDTSAPEVAVTGVDDGGAYSVRDALEVEASAQDETSGVASVALALDGEEIASPASLDRLEPGEHTLTAQATDTAGNTGEAAAAFEITVTYEEAGEIIDGYREEGLLSRAQAERLHAHLDTAEDSAEGGRTAQARSALDRFDTTAEGVDDDAARSMLLAVSEALRTDL</sequence>
<dbReference type="PANTHER" id="PTHR40469">
    <property type="entry name" value="SECRETED GLYCOSYL HYDROLASE"/>
    <property type="match status" value="1"/>
</dbReference>
<dbReference type="EMBL" id="JBHSBH010000003">
    <property type="protein sequence ID" value="MFC3994711.1"/>
    <property type="molecule type" value="Genomic_DNA"/>
</dbReference>
<evidence type="ECO:0000259" key="4">
    <source>
        <dbReference type="PROSITE" id="PS51175"/>
    </source>
</evidence>
<dbReference type="PROSITE" id="PS50093">
    <property type="entry name" value="PKD"/>
    <property type="match status" value="1"/>
</dbReference>
<dbReference type="SUPFAM" id="SSF49899">
    <property type="entry name" value="Concanavalin A-like lectins/glucanases"/>
    <property type="match status" value="1"/>
</dbReference>
<dbReference type="SMART" id="SM00606">
    <property type="entry name" value="CBD_IV"/>
    <property type="match status" value="1"/>
</dbReference>
<feature type="chain" id="PRO_5045377159" evidence="2">
    <location>
        <begin position="32"/>
        <end position="1595"/>
    </location>
</feature>
<evidence type="ECO:0000313" key="6">
    <source>
        <dbReference type="Proteomes" id="UP001595847"/>
    </source>
</evidence>
<dbReference type="Gene3D" id="2.60.40.10">
    <property type="entry name" value="Immunoglobulins"/>
    <property type="match status" value="3"/>
</dbReference>
<dbReference type="InterPro" id="IPR013320">
    <property type="entry name" value="ConA-like_dom_sf"/>
</dbReference>
<dbReference type="InterPro" id="IPR005084">
    <property type="entry name" value="CBM6"/>
</dbReference>
<dbReference type="InterPro" id="IPR058094">
    <property type="entry name" value="Ig-like_OmpL47-like"/>
</dbReference>
<dbReference type="SMART" id="SM00089">
    <property type="entry name" value="PKD"/>
    <property type="match status" value="1"/>
</dbReference>
<dbReference type="PANTHER" id="PTHR40469:SF2">
    <property type="entry name" value="GALACTOSE-BINDING DOMAIN-LIKE SUPERFAMILY PROTEIN"/>
    <property type="match status" value="1"/>
</dbReference>